<reference evidence="2 3" key="1">
    <citation type="submission" date="2024-09" db="EMBL/GenBank/DDBJ databases">
        <title>The Natural Products Discovery Center: Release of the First 8490 Sequenced Strains for Exploring Actinobacteria Biosynthetic Diversity.</title>
        <authorList>
            <person name="Kalkreuter E."/>
            <person name="Kautsar S.A."/>
            <person name="Yang D."/>
            <person name="Bader C.D."/>
            <person name="Teijaro C.N."/>
            <person name="Fluegel L."/>
            <person name="Davis C.M."/>
            <person name="Simpson J.R."/>
            <person name="Lauterbach L."/>
            <person name="Steele A.D."/>
            <person name="Gui C."/>
            <person name="Meng S."/>
            <person name="Li G."/>
            <person name="Viehrig K."/>
            <person name="Ye F."/>
            <person name="Su P."/>
            <person name="Kiefer A.F."/>
            <person name="Nichols A."/>
            <person name="Cepeda A.J."/>
            <person name="Yan W."/>
            <person name="Fan B."/>
            <person name="Jiang Y."/>
            <person name="Adhikari A."/>
            <person name="Zheng C.-J."/>
            <person name="Schuster L."/>
            <person name="Cowan T.M."/>
            <person name="Smanski M.J."/>
            <person name="Chevrette M.G."/>
            <person name="De Carvalho L.P.S."/>
            <person name="Shen B."/>
        </authorList>
    </citation>
    <scope>NUCLEOTIDE SEQUENCE [LARGE SCALE GENOMIC DNA]</scope>
    <source>
        <strain evidence="2 3">NPDC059500</strain>
    </source>
</reference>
<protein>
    <submittedName>
        <fullName evidence="2">Uncharacterized protein</fullName>
    </submittedName>
</protein>
<proteinExistence type="predicted"/>
<accession>A0ABW6GY57</accession>
<name>A0ABW6GY57_9ACTN</name>
<sequence length="58" mass="6003">MAQVAPARLWRPPAIVAPVIGATKPHHPQDALAALDVPLDEGPQGATGCQPRPTQCDA</sequence>
<dbReference type="Proteomes" id="UP001599756">
    <property type="component" value="Unassembled WGS sequence"/>
</dbReference>
<evidence type="ECO:0000313" key="2">
    <source>
        <dbReference type="EMBL" id="MFE1748955.1"/>
    </source>
</evidence>
<comment type="caution">
    <text evidence="2">The sequence shown here is derived from an EMBL/GenBank/DDBJ whole genome shotgun (WGS) entry which is preliminary data.</text>
</comment>
<organism evidence="2 3">
    <name type="scientific">Streptomyces anandii</name>
    <dbReference type="NCBI Taxonomy" id="285454"/>
    <lineage>
        <taxon>Bacteria</taxon>
        <taxon>Bacillati</taxon>
        <taxon>Actinomycetota</taxon>
        <taxon>Actinomycetes</taxon>
        <taxon>Kitasatosporales</taxon>
        <taxon>Streptomycetaceae</taxon>
        <taxon>Streptomyces</taxon>
    </lineage>
</organism>
<evidence type="ECO:0000313" key="3">
    <source>
        <dbReference type="Proteomes" id="UP001599756"/>
    </source>
</evidence>
<gene>
    <name evidence="2" type="ORF">ACFW88_00105</name>
</gene>
<feature type="region of interest" description="Disordered" evidence="1">
    <location>
        <begin position="39"/>
        <end position="58"/>
    </location>
</feature>
<dbReference type="InterPro" id="IPR036812">
    <property type="entry name" value="NAD(P)_OxRdtase_dom_sf"/>
</dbReference>
<evidence type="ECO:0000256" key="1">
    <source>
        <dbReference type="SAM" id="MobiDB-lite"/>
    </source>
</evidence>
<dbReference type="EMBL" id="JBHYTS010000001">
    <property type="protein sequence ID" value="MFE1748955.1"/>
    <property type="molecule type" value="Genomic_DNA"/>
</dbReference>
<dbReference type="SUPFAM" id="SSF51430">
    <property type="entry name" value="NAD(P)-linked oxidoreductase"/>
    <property type="match status" value="1"/>
</dbReference>
<keyword evidence="3" id="KW-1185">Reference proteome</keyword>
<dbReference type="RefSeq" id="WP_381825365.1">
    <property type="nucleotide sequence ID" value="NZ_JBHYTS010000001.1"/>
</dbReference>